<dbReference type="SUPFAM" id="SSF51230">
    <property type="entry name" value="Single hybrid motif"/>
    <property type="match status" value="1"/>
</dbReference>
<dbReference type="GO" id="GO:0005737">
    <property type="term" value="C:cytoplasm"/>
    <property type="evidence" value="ECO:0007669"/>
    <property type="project" value="TreeGrafter"/>
</dbReference>
<sequence>MTTKFTKDHEWVRVEGDTATVGITKHAAEQLGDVVFVELPDVGNSFTQGDDMAVVESVKAASDVYAPVSGEIIEGNGSIVDAPETVNDGPEEGGWFVKMKLSNPSELDELMDEAAYKEHAANS</sequence>
<evidence type="ECO:0000256" key="4">
    <source>
        <dbReference type="PIRSR" id="PIRSR617453-50"/>
    </source>
</evidence>
<name>A0A9X2LAC1_9PROT</name>
<evidence type="ECO:0000256" key="2">
    <source>
        <dbReference type="ARBA" id="ARBA00022823"/>
    </source>
</evidence>
<dbReference type="PANTHER" id="PTHR11715">
    <property type="entry name" value="GLYCINE CLEAVAGE SYSTEM H PROTEIN"/>
    <property type="match status" value="1"/>
</dbReference>
<dbReference type="PROSITE" id="PS50968">
    <property type="entry name" value="BIOTINYL_LIPOYL"/>
    <property type="match status" value="1"/>
</dbReference>
<dbReference type="AlphaFoldDB" id="A0A9X2LAC1"/>
<dbReference type="CDD" id="cd06848">
    <property type="entry name" value="GCS_H"/>
    <property type="match status" value="1"/>
</dbReference>
<feature type="modified residue" description="N6-lipoyllysine" evidence="3 4">
    <location>
        <position position="59"/>
    </location>
</feature>
<dbReference type="Gene3D" id="2.40.50.100">
    <property type="match status" value="1"/>
</dbReference>
<comment type="subunit">
    <text evidence="3">The glycine cleavage system is composed of four proteins: P, T, L and H.</text>
</comment>
<gene>
    <name evidence="3 6" type="primary">gcvH</name>
    <name evidence="6" type="ORF">NOG11_11615</name>
</gene>
<comment type="function">
    <text evidence="3">The glycine cleavage system catalyzes the degradation of glycine. The H protein shuttles the methylamine group of glycine from the P protein to the T protein.</text>
</comment>
<protein>
    <recommendedName>
        <fullName evidence="3">Glycine cleavage system H protein</fullName>
    </recommendedName>
</protein>
<dbReference type="Pfam" id="PF01597">
    <property type="entry name" value="GCV_H"/>
    <property type="match status" value="1"/>
</dbReference>
<dbReference type="PANTHER" id="PTHR11715:SF3">
    <property type="entry name" value="GLYCINE CLEAVAGE SYSTEM H PROTEIN-RELATED"/>
    <property type="match status" value="1"/>
</dbReference>
<evidence type="ECO:0000259" key="5">
    <source>
        <dbReference type="PROSITE" id="PS50968"/>
    </source>
</evidence>
<proteinExistence type="inferred from homology"/>
<dbReference type="InterPro" id="IPR017453">
    <property type="entry name" value="GCV_H_sub"/>
</dbReference>
<dbReference type="GO" id="GO:0005960">
    <property type="term" value="C:glycine cleavage complex"/>
    <property type="evidence" value="ECO:0007669"/>
    <property type="project" value="InterPro"/>
</dbReference>
<evidence type="ECO:0000313" key="6">
    <source>
        <dbReference type="EMBL" id="MCQ8186036.1"/>
    </source>
</evidence>
<dbReference type="HAMAP" id="MF_00272">
    <property type="entry name" value="GcvH"/>
    <property type="match status" value="1"/>
</dbReference>
<evidence type="ECO:0000256" key="1">
    <source>
        <dbReference type="ARBA" id="ARBA00009249"/>
    </source>
</evidence>
<comment type="similarity">
    <text evidence="1 3">Belongs to the GcvH family.</text>
</comment>
<organism evidence="6 7">
    <name type="scientific">Parvularcula maris</name>
    <dbReference type="NCBI Taxonomy" id="2965077"/>
    <lineage>
        <taxon>Bacteria</taxon>
        <taxon>Pseudomonadati</taxon>
        <taxon>Pseudomonadota</taxon>
        <taxon>Alphaproteobacteria</taxon>
        <taxon>Parvularculales</taxon>
        <taxon>Parvularculaceae</taxon>
        <taxon>Parvularcula</taxon>
    </lineage>
</organism>
<dbReference type="InterPro" id="IPR033753">
    <property type="entry name" value="GCV_H/Fam206"/>
</dbReference>
<dbReference type="InterPro" id="IPR003016">
    <property type="entry name" value="2-oxoA_DH_lipoyl-BS"/>
</dbReference>
<evidence type="ECO:0000256" key="3">
    <source>
        <dbReference type="HAMAP-Rule" id="MF_00272"/>
    </source>
</evidence>
<dbReference type="GO" id="GO:0019464">
    <property type="term" value="P:glycine decarboxylation via glycine cleavage system"/>
    <property type="evidence" value="ECO:0007669"/>
    <property type="project" value="UniProtKB-UniRule"/>
</dbReference>
<dbReference type="PROSITE" id="PS00189">
    <property type="entry name" value="LIPOYL"/>
    <property type="match status" value="1"/>
</dbReference>
<dbReference type="NCBIfam" id="NF002270">
    <property type="entry name" value="PRK01202.1"/>
    <property type="match status" value="1"/>
</dbReference>
<dbReference type="InterPro" id="IPR002930">
    <property type="entry name" value="GCV_H"/>
</dbReference>
<accession>A0A9X2LAC1</accession>
<dbReference type="GO" id="GO:0009249">
    <property type="term" value="P:protein lipoylation"/>
    <property type="evidence" value="ECO:0007669"/>
    <property type="project" value="TreeGrafter"/>
</dbReference>
<comment type="cofactor">
    <cofactor evidence="3">
        <name>(R)-lipoate</name>
        <dbReference type="ChEBI" id="CHEBI:83088"/>
    </cofactor>
    <text evidence="3">Binds 1 lipoyl cofactor covalently.</text>
</comment>
<dbReference type="InterPro" id="IPR000089">
    <property type="entry name" value="Biotin_lipoyl"/>
</dbReference>
<dbReference type="Proteomes" id="UP001142610">
    <property type="component" value="Unassembled WGS sequence"/>
</dbReference>
<keyword evidence="2 3" id="KW-0450">Lipoyl</keyword>
<dbReference type="NCBIfam" id="TIGR00527">
    <property type="entry name" value="gcvH"/>
    <property type="match status" value="1"/>
</dbReference>
<reference evidence="6" key="1">
    <citation type="submission" date="2022-07" db="EMBL/GenBank/DDBJ databases">
        <title>Parvularcula maris sp. nov., an algicidal bacterium isolated from seawater.</title>
        <authorList>
            <person name="Li F."/>
        </authorList>
    </citation>
    <scope>NUCLEOTIDE SEQUENCE</scope>
    <source>
        <strain evidence="6">BGMRC 0090</strain>
    </source>
</reference>
<evidence type="ECO:0000313" key="7">
    <source>
        <dbReference type="Proteomes" id="UP001142610"/>
    </source>
</evidence>
<dbReference type="RefSeq" id="WP_256619931.1">
    <property type="nucleotide sequence ID" value="NZ_JANIBC010000011.1"/>
</dbReference>
<dbReference type="InterPro" id="IPR011053">
    <property type="entry name" value="Single_hybrid_motif"/>
</dbReference>
<comment type="caution">
    <text evidence="6">The sequence shown here is derived from an EMBL/GenBank/DDBJ whole genome shotgun (WGS) entry which is preliminary data.</text>
</comment>
<keyword evidence="7" id="KW-1185">Reference proteome</keyword>
<feature type="domain" description="Lipoyl-binding" evidence="5">
    <location>
        <begin position="18"/>
        <end position="100"/>
    </location>
</feature>
<dbReference type="EMBL" id="JANIBC010000011">
    <property type="protein sequence ID" value="MCQ8186036.1"/>
    <property type="molecule type" value="Genomic_DNA"/>
</dbReference>